<proteinExistence type="inferred from homology"/>
<dbReference type="PANTHER" id="PTHR43434">
    <property type="entry name" value="PHOSPHOGLYCOLATE PHOSPHATASE"/>
    <property type="match status" value="1"/>
</dbReference>
<dbReference type="PANTHER" id="PTHR43434:SF1">
    <property type="entry name" value="PHOSPHOGLYCOLATE PHOSPHATASE"/>
    <property type="match status" value="1"/>
</dbReference>
<comment type="caution">
    <text evidence="5">The sequence shown here is derived from an EMBL/GenBank/DDBJ whole genome shotgun (WGS) entry which is preliminary data.</text>
</comment>
<sequence>MSTTKAVLFDLDGTLIDSELFYFSSWSPILKREFAIEIDFKDWLNIFAGHTLDHNISMLKDRWYVDVNRDFLWAETRKSYADADMKTIQLMPFAKEILQFLKNEGKQIGLVTSSYKSTVDTVLGHHQLLGYFDFFVTREDVESPKPDPEPYLKAIHKLNLPKDSIVAVEDTSTGFASATAAGIACFVVSVQESQQDRLSGKTEILSSLKDLLKTI</sequence>
<evidence type="ECO:0000256" key="2">
    <source>
        <dbReference type="ARBA" id="ARBA00004818"/>
    </source>
</evidence>
<dbReference type="Gene3D" id="1.10.150.240">
    <property type="entry name" value="Putative phosphatase, domain 2"/>
    <property type="match status" value="1"/>
</dbReference>
<dbReference type="InterPro" id="IPR041492">
    <property type="entry name" value="HAD_2"/>
</dbReference>
<dbReference type="GO" id="GO:0005829">
    <property type="term" value="C:cytosol"/>
    <property type="evidence" value="ECO:0007669"/>
    <property type="project" value="TreeGrafter"/>
</dbReference>
<name>A0A928V094_9SPHI</name>
<dbReference type="SFLD" id="SFLDS00003">
    <property type="entry name" value="Haloacid_Dehalogenase"/>
    <property type="match status" value="1"/>
</dbReference>
<dbReference type="RefSeq" id="WP_196933934.1">
    <property type="nucleotide sequence ID" value="NZ_MU158697.1"/>
</dbReference>
<evidence type="ECO:0000256" key="3">
    <source>
        <dbReference type="ARBA" id="ARBA00006171"/>
    </source>
</evidence>
<organism evidence="5 6">
    <name type="scientific">Sphingobacterium hungaricum</name>
    <dbReference type="NCBI Taxonomy" id="2082723"/>
    <lineage>
        <taxon>Bacteria</taxon>
        <taxon>Pseudomonadati</taxon>
        <taxon>Bacteroidota</taxon>
        <taxon>Sphingobacteriia</taxon>
        <taxon>Sphingobacteriales</taxon>
        <taxon>Sphingobacteriaceae</taxon>
        <taxon>Sphingobacterium</taxon>
    </lineage>
</organism>
<comment type="similarity">
    <text evidence="3">Belongs to the HAD-like hydrolase superfamily. CbbY/CbbZ/Gph/YieH family.</text>
</comment>
<dbReference type="EMBL" id="PRDK01000005">
    <property type="protein sequence ID" value="MBE8713779.1"/>
    <property type="molecule type" value="Genomic_DNA"/>
</dbReference>
<dbReference type="AlphaFoldDB" id="A0A928V094"/>
<dbReference type="InterPro" id="IPR023214">
    <property type="entry name" value="HAD_sf"/>
</dbReference>
<evidence type="ECO:0000256" key="1">
    <source>
        <dbReference type="ARBA" id="ARBA00000830"/>
    </source>
</evidence>
<comment type="pathway">
    <text evidence="2">Organic acid metabolism; glycolate biosynthesis; glycolate from 2-phosphoglycolate: step 1/1.</text>
</comment>
<dbReference type="InterPro" id="IPR036412">
    <property type="entry name" value="HAD-like_sf"/>
</dbReference>
<accession>A0A928V094</accession>
<dbReference type="Proteomes" id="UP000616201">
    <property type="component" value="Unassembled WGS sequence"/>
</dbReference>
<dbReference type="SFLD" id="SFLDG01129">
    <property type="entry name" value="C1.5:_HAD__Beta-PGM__Phosphata"/>
    <property type="match status" value="1"/>
</dbReference>
<evidence type="ECO:0000313" key="5">
    <source>
        <dbReference type="EMBL" id="MBE8713779.1"/>
    </source>
</evidence>
<gene>
    <name evidence="5" type="ORF">C4F49_08805</name>
</gene>
<evidence type="ECO:0000313" key="6">
    <source>
        <dbReference type="Proteomes" id="UP000616201"/>
    </source>
</evidence>
<protein>
    <recommendedName>
        <fullName evidence="4">phosphoglycolate phosphatase</fullName>
        <ecNumber evidence="4">3.1.3.18</ecNumber>
    </recommendedName>
</protein>
<dbReference type="Gene3D" id="3.40.50.1000">
    <property type="entry name" value="HAD superfamily/HAD-like"/>
    <property type="match status" value="1"/>
</dbReference>
<dbReference type="EC" id="3.1.3.18" evidence="4"/>
<reference evidence="5" key="1">
    <citation type="submission" date="2018-02" db="EMBL/GenBank/DDBJ databases">
        <authorList>
            <person name="Vasarhelyi B.M."/>
            <person name="Deshmukh S."/>
            <person name="Balint B."/>
            <person name="Kukolya J."/>
        </authorList>
    </citation>
    <scope>NUCLEOTIDE SEQUENCE</scope>
    <source>
        <strain evidence="5">KB22</strain>
    </source>
</reference>
<dbReference type="InterPro" id="IPR006439">
    <property type="entry name" value="HAD-SF_hydro_IA"/>
</dbReference>
<keyword evidence="6" id="KW-1185">Reference proteome</keyword>
<dbReference type="Pfam" id="PF13419">
    <property type="entry name" value="HAD_2"/>
    <property type="match status" value="1"/>
</dbReference>
<dbReference type="GO" id="GO:0008967">
    <property type="term" value="F:phosphoglycolate phosphatase activity"/>
    <property type="evidence" value="ECO:0007669"/>
    <property type="project" value="UniProtKB-EC"/>
</dbReference>
<dbReference type="InterPro" id="IPR023198">
    <property type="entry name" value="PGP-like_dom2"/>
</dbReference>
<comment type="catalytic activity">
    <reaction evidence="1">
        <text>2-phosphoglycolate + H2O = glycolate + phosphate</text>
        <dbReference type="Rhea" id="RHEA:14369"/>
        <dbReference type="ChEBI" id="CHEBI:15377"/>
        <dbReference type="ChEBI" id="CHEBI:29805"/>
        <dbReference type="ChEBI" id="CHEBI:43474"/>
        <dbReference type="ChEBI" id="CHEBI:58033"/>
        <dbReference type="EC" id="3.1.3.18"/>
    </reaction>
</comment>
<dbReference type="PRINTS" id="PR00413">
    <property type="entry name" value="HADHALOGNASE"/>
</dbReference>
<dbReference type="SFLD" id="SFLDG01135">
    <property type="entry name" value="C1.5.6:_HAD__Beta-PGM__Phospha"/>
    <property type="match status" value="1"/>
</dbReference>
<dbReference type="NCBIfam" id="TIGR01509">
    <property type="entry name" value="HAD-SF-IA-v3"/>
    <property type="match status" value="1"/>
</dbReference>
<dbReference type="SUPFAM" id="SSF56784">
    <property type="entry name" value="HAD-like"/>
    <property type="match status" value="1"/>
</dbReference>
<evidence type="ECO:0000256" key="4">
    <source>
        <dbReference type="ARBA" id="ARBA00013078"/>
    </source>
</evidence>
<dbReference type="CDD" id="cd07505">
    <property type="entry name" value="HAD_BPGM-like"/>
    <property type="match status" value="1"/>
</dbReference>
<dbReference type="GO" id="GO:0006281">
    <property type="term" value="P:DNA repair"/>
    <property type="evidence" value="ECO:0007669"/>
    <property type="project" value="TreeGrafter"/>
</dbReference>
<dbReference type="InterPro" id="IPR050155">
    <property type="entry name" value="HAD-like_hydrolase_sf"/>
</dbReference>